<name>A0A0X8HT75_9SACH</name>
<dbReference type="AlphaFoldDB" id="A0A0X8HT75"/>
<gene>
    <name evidence="1" type="ORF">AW171_hschr53336</name>
</gene>
<dbReference type="GO" id="GO:0005634">
    <property type="term" value="C:nucleus"/>
    <property type="evidence" value="ECO:0007669"/>
    <property type="project" value="TreeGrafter"/>
</dbReference>
<dbReference type="Proteomes" id="UP000243052">
    <property type="component" value="Chromosome v"/>
</dbReference>
<dbReference type="RefSeq" id="XP_017988382.1">
    <property type="nucleotide sequence ID" value="XM_018132893.1"/>
</dbReference>
<dbReference type="GeneID" id="28724675"/>
<dbReference type="PANTHER" id="PTHR15615">
    <property type="match status" value="1"/>
</dbReference>
<proteinExistence type="predicted"/>
<dbReference type="STRING" id="45286.A0A0X8HT75"/>
<organism evidence="1 2">
    <name type="scientific">Eremothecium sinecaudum</name>
    <dbReference type="NCBI Taxonomy" id="45286"/>
    <lineage>
        <taxon>Eukaryota</taxon>
        <taxon>Fungi</taxon>
        <taxon>Dikarya</taxon>
        <taxon>Ascomycota</taxon>
        <taxon>Saccharomycotina</taxon>
        <taxon>Saccharomycetes</taxon>
        <taxon>Saccharomycetales</taxon>
        <taxon>Saccharomycetaceae</taxon>
        <taxon>Eremothecium</taxon>
    </lineage>
</organism>
<dbReference type="EMBL" id="CP014245">
    <property type="protein sequence ID" value="AMD21386.1"/>
    <property type="molecule type" value="Genomic_DNA"/>
</dbReference>
<reference evidence="1 2" key="1">
    <citation type="submission" date="2016-01" db="EMBL/GenBank/DDBJ databases">
        <title>Genome sequence of the yeast Holleya sinecauda.</title>
        <authorList>
            <person name="Dietrich F.S."/>
        </authorList>
    </citation>
    <scope>NUCLEOTIDE SEQUENCE [LARGE SCALE GENOMIC DNA]</scope>
    <source>
        <strain evidence="1 2">ATCC 58844</strain>
    </source>
</reference>
<dbReference type="PANTHER" id="PTHR15615:SF123">
    <property type="entry name" value="PHO85 CYCLIN-10-RELATED"/>
    <property type="match status" value="1"/>
</dbReference>
<dbReference type="Gene3D" id="1.10.472.10">
    <property type="entry name" value="Cyclin-like"/>
    <property type="match status" value="1"/>
</dbReference>
<protein>
    <submittedName>
        <fullName evidence="1">HER107Cp</fullName>
    </submittedName>
</protein>
<dbReference type="GO" id="GO:0000307">
    <property type="term" value="C:cyclin-dependent protein kinase holoenzyme complex"/>
    <property type="evidence" value="ECO:0007669"/>
    <property type="project" value="TreeGrafter"/>
</dbReference>
<dbReference type="Pfam" id="PF08613">
    <property type="entry name" value="Cyclin"/>
    <property type="match status" value="1"/>
</dbReference>
<accession>A0A0X8HT75</accession>
<dbReference type="InterPro" id="IPR013922">
    <property type="entry name" value="Cyclin_PHO80-like"/>
</dbReference>
<keyword evidence="2" id="KW-1185">Reference proteome</keyword>
<dbReference type="GO" id="GO:0016538">
    <property type="term" value="F:cyclin-dependent protein serine/threonine kinase regulator activity"/>
    <property type="evidence" value="ECO:0007669"/>
    <property type="project" value="TreeGrafter"/>
</dbReference>
<sequence length="338" mass="38098">MIRTPPLDSGCSSIAIDEMDLEDEEATVEVPLKLKRSISNNFPDLAVVHRKARVTSRVTDSQSKKEVEELLEHAAEWNNLMACNLSVGDSFGSDLLQKGWPRKPDNIPNVLDELESEEVLSWSTISTPGSMRCINAGLKSSHVEYDDFLSRERALQLLKEDTAAILSLSEGQRCDNSDISPFEMRTAATVTFEEYLDRINAKCHFGAEVYLTAHCLFQRLTMQQLDSLDNERRWHVKRPITLFHVHYLIAALVRVSAKIVNDSIHSHEYFSRVCGISKKLLTKLELSLILAIHQEGLNITTECLKTPNIIHQQLQAQPSEAQTNAQACLHSSTHETSY</sequence>
<dbReference type="OrthoDB" id="5304883at2759"/>
<dbReference type="GO" id="GO:0019901">
    <property type="term" value="F:protein kinase binding"/>
    <property type="evidence" value="ECO:0007669"/>
    <property type="project" value="InterPro"/>
</dbReference>
<evidence type="ECO:0000313" key="2">
    <source>
        <dbReference type="Proteomes" id="UP000243052"/>
    </source>
</evidence>
<evidence type="ECO:0000313" key="1">
    <source>
        <dbReference type="EMBL" id="AMD21386.1"/>
    </source>
</evidence>